<evidence type="ECO:0000313" key="3">
    <source>
        <dbReference type="Proteomes" id="UP000762676"/>
    </source>
</evidence>
<dbReference type="PROSITE" id="PS50878">
    <property type="entry name" value="RT_POL"/>
    <property type="match status" value="1"/>
</dbReference>
<dbReference type="AlphaFoldDB" id="A0AAV4IYX8"/>
<feature type="domain" description="Reverse transcriptase" evidence="1">
    <location>
        <begin position="1"/>
        <end position="110"/>
    </location>
</feature>
<sequence length="110" mass="12401">MEKYLQNQQELHNVFIDFKKYNINSNVISIIENLYNKATSAAFCNNNIGDWFRTTVGVRQGCLLSPTIFNIFLERILTGALEDPFGTVSIDGRPITNLRFPDDIDGVAGN</sequence>
<accession>A0AAV4IYX8</accession>
<evidence type="ECO:0000313" key="2">
    <source>
        <dbReference type="EMBL" id="GFS15734.1"/>
    </source>
</evidence>
<dbReference type="PANTHER" id="PTHR47027:SF25">
    <property type="entry name" value="REVERSE TRANSCRIPTASE DOMAIN-CONTAINING PROTEIN"/>
    <property type="match status" value="1"/>
</dbReference>
<evidence type="ECO:0000259" key="1">
    <source>
        <dbReference type="PROSITE" id="PS50878"/>
    </source>
</evidence>
<gene>
    <name evidence="2" type="ORF">ElyMa_006778000</name>
</gene>
<name>A0AAV4IYX8_9GAST</name>
<keyword evidence="3" id="KW-1185">Reference proteome</keyword>
<comment type="caution">
    <text evidence="2">The sequence shown here is derived from an EMBL/GenBank/DDBJ whole genome shotgun (WGS) entry which is preliminary data.</text>
</comment>
<keyword evidence="2" id="KW-0378">Hydrolase</keyword>
<keyword evidence="2" id="KW-0255">Endonuclease</keyword>
<organism evidence="2 3">
    <name type="scientific">Elysia marginata</name>
    <dbReference type="NCBI Taxonomy" id="1093978"/>
    <lineage>
        <taxon>Eukaryota</taxon>
        <taxon>Metazoa</taxon>
        <taxon>Spiralia</taxon>
        <taxon>Lophotrochozoa</taxon>
        <taxon>Mollusca</taxon>
        <taxon>Gastropoda</taxon>
        <taxon>Heterobranchia</taxon>
        <taxon>Euthyneura</taxon>
        <taxon>Panpulmonata</taxon>
        <taxon>Sacoglossa</taxon>
        <taxon>Placobranchoidea</taxon>
        <taxon>Plakobranchidae</taxon>
        <taxon>Elysia</taxon>
    </lineage>
</organism>
<dbReference type="EMBL" id="BMAT01013585">
    <property type="protein sequence ID" value="GFS15734.1"/>
    <property type="molecule type" value="Genomic_DNA"/>
</dbReference>
<protein>
    <submittedName>
        <fullName evidence="2">Endonuclease-reverse transcriptase</fullName>
    </submittedName>
</protein>
<dbReference type="Proteomes" id="UP000762676">
    <property type="component" value="Unassembled WGS sequence"/>
</dbReference>
<dbReference type="GO" id="GO:0004519">
    <property type="term" value="F:endonuclease activity"/>
    <property type="evidence" value="ECO:0007669"/>
    <property type="project" value="UniProtKB-KW"/>
</dbReference>
<proteinExistence type="predicted"/>
<dbReference type="InterPro" id="IPR000477">
    <property type="entry name" value="RT_dom"/>
</dbReference>
<reference evidence="2 3" key="1">
    <citation type="journal article" date="2021" name="Elife">
        <title>Chloroplast acquisition without the gene transfer in kleptoplastic sea slugs, Plakobranchus ocellatus.</title>
        <authorList>
            <person name="Maeda T."/>
            <person name="Takahashi S."/>
            <person name="Yoshida T."/>
            <person name="Shimamura S."/>
            <person name="Takaki Y."/>
            <person name="Nagai Y."/>
            <person name="Toyoda A."/>
            <person name="Suzuki Y."/>
            <person name="Arimoto A."/>
            <person name="Ishii H."/>
            <person name="Satoh N."/>
            <person name="Nishiyama T."/>
            <person name="Hasebe M."/>
            <person name="Maruyama T."/>
            <person name="Minagawa J."/>
            <person name="Obokata J."/>
            <person name="Shigenobu S."/>
        </authorList>
    </citation>
    <scope>NUCLEOTIDE SEQUENCE [LARGE SCALE GENOMIC DNA]</scope>
</reference>
<dbReference type="Pfam" id="PF00078">
    <property type="entry name" value="RVT_1"/>
    <property type="match status" value="1"/>
</dbReference>
<dbReference type="PANTHER" id="PTHR47027">
    <property type="entry name" value="REVERSE TRANSCRIPTASE DOMAIN-CONTAINING PROTEIN"/>
    <property type="match status" value="1"/>
</dbReference>
<keyword evidence="2" id="KW-0540">Nuclease</keyword>